<dbReference type="Proteomes" id="UP001139887">
    <property type="component" value="Unassembled WGS sequence"/>
</dbReference>
<gene>
    <name evidence="3" type="ORF">IWW36_004342</name>
</gene>
<proteinExistence type="predicted"/>
<reference evidence="3" key="1">
    <citation type="submission" date="2022-07" db="EMBL/GenBank/DDBJ databases">
        <title>Phylogenomic reconstructions and comparative analyses of Kickxellomycotina fungi.</title>
        <authorList>
            <person name="Reynolds N.K."/>
            <person name="Stajich J.E."/>
            <person name="Barry K."/>
            <person name="Grigoriev I.V."/>
            <person name="Crous P."/>
            <person name="Smith M.E."/>
        </authorList>
    </citation>
    <scope>NUCLEOTIDE SEQUENCE</scope>
    <source>
        <strain evidence="3">NRRL 1566</strain>
    </source>
</reference>
<sequence length="151" mass="15276">MDSKNLVVLGASMLALVAATIEQAQHPGAFAGNQVVVDGAGGIYIPANIVEVGYAPQTLVAAQEYASNKDKYAEEHRASNAQGARAAESISSPLFRTMTLSESFSDGESSGSSEDEQDSSGLDTSAGSSMLGSIGGAAALLLSLGSLASLY</sequence>
<feature type="region of interest" description="Disordered" evidence="1">
    <location>
        <begin position="71"/>
        <end position="90"/>
    </location>
</feature>
<evidence type="ECO:0000256" key="2">
    <source>
        <dbReference type="SAM" id="SignalP"/>
    </source>
</evidence>
<dbReference type="AlphaFoldDB" id="A0A9W8I3M6"/>
<feature type="signal peptide" evidence="2">
    <location>
        <begin position="1"/>
        <end position="19"/>
    </location>
</feature>
<organism evidence="3 4">
    <name type="scientific">Coemansia brasiliensis</name>
    <dbReference type="NCBI Taxonomy" id="2650707"/>
    <lineage>
        <taxon>Eukaryota</taxon>
        <taxon>Fungi</taxon>
        <taxon>Fungi incertae sedis</taxon>
        <taxon>Zoopagomycota</taxon>
        <taxon>Kickxellomycotina</taxon>
        <taxon>Kickxellomycetes</taxon>
        <taxon>Kickxellales</taxon>
        <taxon>Kickxellaceae</taxon>
        <taxon>Coemansia</taxon>
    </lineage>
</organism>
<feature type="chain" id="PRO_5040735221" evidence="2">
    <location>
        <begin position="20"/>
        <end position="151"/>
    </location>
</feature>
<comment type="caution">
    <text evidence="3">The sequence shown here is derived from an EMBL/GenBank/DDBJ whole genome shotgun (WGS) entry which is preliminary data.</text>
</comment>
<feature type="region of interest" description="Disordered" evidence="1">
    <location>
        <begin position="102"/>
        <end position="126"/>
    </location>
</feature>
<feature type="non-terminal residue" evidence="3">
    <location>
        <position position="1"/>
    </location>
</feature>
<protein>
    <submittedName>
        <fullName evidence="3">Uncharacterized protein</fullName>
    </submittedName>
</protein>
<keyword evidence="4" id="KW-1185">Reference proteome</keyword>
<evidence type="ECO:0000313" key="4">
    <source>
        <dbReference type="Proteomes" id="UP001139887"/>
    </source>
</evidence>
<evidence type="ECO:0000256" key="1">
    <source>
        <dbReference type="SAM" id="MobiDB-lite"/>
    </source>
</evidence>
<evidence type="ECO:0000313" key="3">
    <source>
        <dbReference type="EMBL" id="KAJ2846465.1"/>
    </source>
</evidence>
<dbReference type="EMBL" id="JANBUW010000532">
    <property type="protein sequence ID" value="KAJ2846465.1"/>
    <property type="molecule type" value="Genomic_DNA"/>
</dbReference>
<keyword evidence="2" id="KW-0732">Signal</keyword>
<name>A0A9W8I3M6_9FUNG</name>
<feature type="compositionally biased region" description="Low complexity" evidence="1">
    <location>
        <begin position="102"/>
        <end position="112"/>
    </location>
</feature>
<dbReference type="OrthoDB" id="5525826at2759"/>
<accession>A0A9W8I3M6</accession>